<keyword evidence="8" id="KW-1185">Reference proteome</keyword>
<evidence type="ECO:0000256" key="4">
    <source>
        <dbReference type="ARBA" id="ARBA00023163"/>
    </source>
</evidence>
<keyword evidence="2" id="KW-0805">Transcription regulation</keyword>
<dbReference type="RefSeq" id="WP_097140605.1">
    <property type="nucleotide sequence ID" value="NZ_OBQD01000009.1"/>
</dbReference>
<dbReference type="InterPro" id="IPR038722">
    <property type="entry name" value="Ner_HTH_dom"/>
</dbReference>
<dbReference type="AlphaFoldDB" id="A0A285UI96"/>
<dbReference type="GO" id="GO:0003677">
    <property type="term" value="F:DNA binding"/>
    <property type="evidence" value="ECO:0007669"/>
    <property type="project" value="UniProtKB-KW"/>
</dbReference>
<dbReference type="Proteomes" id="UP000219167">
    <property type="component" value="Unassembled WGS sequence"/>
</dbReference>
<dbReference type="EMBL" id="OBQD01000009">
    <property type="protein sequence ID" value="SOC41634.1"/>
    <property type="molecule type" value="Genomic_DNA"/>
</dbReference>
<keyword evidence="4" id="KW-0804">Transcription</keyword>
<evidence type="ECO:0000256" key="2">
    <source>
        <dbReference type="ARBA" id="ARBA00023015"/>
    </source>
</evidence>
<dbReference type="Gene3D" id="1.10.260.40">
    <property type="entry name" value="lambda repressor-like DNA-binding domains"/>
    <property type="match status" value="1"/>
</dbReference>
<keyword evidence="3" id="KW-0238">DNA-binding</keyword>
<sequence>MHRPKRTDKARRVEIDRVEEMAVVKHKLVLAGLSLLEIDRRFGLSRGTAGTTLREPNAAGERAIADALGTKAHILWPSRYRPSGQRRSPQPRENYRRPPTMRQRQKAVGA</sequence>
<dbReference type="OrthoDB" id="531446at2"/>
<dbReference type="InterPro" id="IPR010982">
    <property type="entry name" value="Lambda_DNA-bd_dom_sf"/>
</dbReference>
<reference evidence="7 8" key="1">
    <citation type="submission" date="2017-08" db="EMBL/GenBank/DDBJ databases">
        <authorList>
            <person name="de Groot N.N."/>
        </authorList>
    </citation>
    <scope>NUCLEOTIDE SEQUENCE [LARGE SCALE GENOMIC DNA]</scope>
    <source>
        <strain evidence="7 8">JC85</strain>
    </source>
</reference>
<gene>
    <name evidence="7" type="ORF">SAMN05892877_10938</name>
</gene>
<accession>A0A285UI96</accession>
<evidence type="ECO:0000256" key="5">
    <source>
        <dbReference type="SAM" id="MobiDB-lite"/>
    </source>
</evidence>
<evidence type="ECO:0000259" key="6">
    <source>
        <dbReference type="Pfam" id="PF13693"/>
    </source>
</evidence>
<dbReference type="Pfam" id="PF13693">
    <property type="entry name" value="HTH_35"/>
    <property type="match status" value="1"/>
</dbReference>
<organism evidence="7 8">
    <name type="scientific">Rhizobium subbaraonis</name>
    <dbReference type="NCBI Taxonomy" id="908946"/>
    <lineage>
        <taxon>Bacteria</taxon>
        <taxon>Pseudomonadati</taxon>
        <taxon>Pseudomonadota</taxon>
        <taxon>Alphaproteobacteria</taxon>
        <taxon>Hyphomicrobiales</taxon>
        <taxon>Rhizobiaceae</taxon>
        <taxon>Rhizobium/Agrobacterium group</taxon>
        <taxon>Rhizobium</taxon>
    </lineage>
</organism>
<protein>
    <submittedName>
        <fullName evidence="7">Nlp family transcriptional regulator</fullName>
    </submittedName>
</protein>
<feature type="compositionally biased region" description="Low complexity" evidence="5">
    <location>
        <begin position="77"/>
        <end position="92"/>
    </location>
</feature>
<proteinExistence type="inferred from homology"/>
<evidence type="ECO:0000256" key="1">
    <source>
        <dbReference type="ARBA" id="ARBA00006157"/>
    </source>
</evidence>
<dbReference type="SUPFAM" id="SSF47413">
    <property type="entry name" value="lambda repressor-like DNA-binding domains"/>
    <property type="match status" value="1"/>
</dbReference>
<feature type="region of interest" description="Disordered" evidence="5">
    <location>
        <begin position="77"/>
        <end position="110"/>
    </location>
</feature>
<name>A0A285UI96_9HYPH</name>
<evidence type="ECO:0000313" key="8">
    <source>
        <dbReference type="Proteomes" id="UP000219167"/>
    </source>
</evidence>
<comment type="similarity">
    <text evidence="1">Belongs to the ner transcriptional regulatory family.</text>
</comment>
<evidence type="ECO:0000313" key="7">
    <source>
        <dbReference type="EMBL" id="SOC41634.1"/>
    </source>
</evidence>
<evidence type="ECO:0000256" key="3">
    <source>
        <dbReference type="ARBA" id="ARBA00023125"/>
    </source>
</evidence>
<feature type="domain" description="Ner winged helix-turn-helix DNA-binding" evidence="6">
    <location>
        <begin position="31"/>
        <end position="88"/>
    </location>
</feature>